<gene>
    <name evidence="1" type="ORF">J2W56_006678</name>
</gene>
<proteinExistence type="predicted"/>
<accession>A0ABU1XQR5</accession>
<evidence type="ECO:0000313" key="2">
    <source>
        <dbReference type="Proteomes" id="UP001251217"/>
    </source>
</evidence>
<dbReference type="RefSeq" id="WP_310408237.1">
    <property type="nucleotide sequence ID" value="NZ_JAVDWW010000015.1"/>
</dbReference>
<dbReference type="Proteomes" id="UP001251217">
    <property type="component" value="Unassembled WGS sequence"/>
</dbReference>
<protein>
    <submittedName>
        <fullName evidence="1">Uncharacterized protein</fullName>
    </submittedName>
</protein>
<keyword evidence="2" id="KW-1185">Reference proteome</keyword>
<organism evidence="1 2">
    <name type="scientific">Nocardia kruczakiae</name>
    <dbReference type="NCBI Taxonomy" id="261477"/>
    <lineage>
        <taxon>Bacteria</taxon>
        <taxon>Bacillati</taxon>
        <taxon>Actinomycetota</taxon>
        <taxon>Actinomycetes</taxon>
        <taxon>Mycobacteriales</taxon>
        <taxon>Nocardiaceae</taxon>
        <taxon>Nocardia</taxon>
    </lineage>
</organism>
<sequence length="67" mass="7608">MVMDSSTTAQTATDYVIRQLEHSGTAHRDDFDVPALVAHLHALVEGWDFRLLNRAMFWSLAASYLRT</sequence>
<reference evidence="1 2" key="1">
    <citation type="submission" date="2023-07" db="EMBL/GenBank/DDBJ databases">
        <title>Sorghum-associated microbial communities from plants grown in Nebraska, USA.</title>
        <authorList>
            <person name="Schachtman D."/>
        </authorList>
    </citation>
    <scope>NUCLEOTIDE SEQUENCE [LARGE SCALE GENOMIC DNA]</scope>
    <source>
        <strain evidence="1 2">4272</strain>
    </source>
</reference>
<dbReference type="EMBL" id="JAVDWW010000015">
    <property type="protein sequence ID" value="MDR7172912.1"/>
    <property type="molecule type" value="Genomic_DNA"/>
</dbReference>
<evidence type="ECO:0000313" key="1">
    <source>
        <dbReference type="EMBL" id="MDR7172912.1"/>
    </source>
</evidence>
<name>A0ABU1XQR5_9NOCA</name>
<comment type="caution">
    <text evidence="1">The sequence shown here is derived from an EMBL/GenBank/DDBJ whole genome shotgun (WGS) entry which is preliminary data.</text>
</comment>